<name>A0A8E7B046_9EURY</name>
<dbReference type="KEGG" id="mrtj:KHC33_11425"/>
<accession>A0A8E7B046</accession>
<evidence type="ECO:0008006" key="4">
    <source>
        <dbReference type="Google" id="ProtNLM"/>
    </source>
</evidence>
<keyword evidence="1" id="KW-0812">Transmembrane</keyword>
<gene>
    <name evidence="2" type="ORF">KHC33_11425</name>
</gene>
<organism evidence="2 3">
    <name type="scientific">Methanospirillum purgamenti</name>
    <dbReference type="NCBI Taxonomy" id="2834276"/>
    <lineage>
        <taxon>Archaea</taxon>
        <taxon>Methanobacteriati</taxon>
        <taxon>Methanobacteriota</taxon>
        <taxon>Stenosarchaea group</taxon>
        <taxon>Methanomicrobia</taxon>
        <taxon>Methanomicrobiales</taxon>
        <taxon>Methanospirillaceae</taxon>
        <taxon>Methanospirillum</taxon>
    </lineage>
</organism>
<evidence type="ECO:0000313" key="2">
    <source>
        <dbReference type="EMBL" id="QVV90620.1"/>
    </source>
</evidence>
<dbReference type="Proteomes" id="UP000680656">
    <property type="component" value="Chromosome"/>
</dbReference>
<keyword evidence="1" id="KW-0472">Membrane</keyword>
<reference evidence="2 3" key="1">
    <citation type="submission" date="2021-05" db="EMBL/GenBank/DDBJ databases">
        <title>A novel Methanospirillum isolate from a pyrite-forming mixed culture.</title>
        <authorList>
            <person name="Bunk B."/>
            <person name="Sproer C."/>
            <person name="Spring S."/>
            <person name="Pester M."/>
        </authorList>
    </citation>
    <scope>NUCLEOTIDE SEQUENCE [LARGE SCALE GENOMIC DNA]</scope>
    <source>
        <strain evidence="2 3">J.3.6.1-F.2.7.3</strain>
    </source>
</reference>
<protein>
    <recommendedName>
        <fullName evidence="4">MtN3 and saliva related transmembrane protein</fullName>
    </recommendedName>
</protein>
<keyword evidence="1" id="KW-1133">Transmembrane helix</keyword>
<feature type="transmembrane region" description="Helical" evidence="1">
    <location>
        <begin position="28"/>
        <end position="44"/>
    </location>
</feature>
<sequence>MFLLLIGVFLWMIYGIVSADIPVMLANGVTSIFIVSIVGMKWWFDHRNTCKI</sequence>
<keyword evidence="3" id="KW-1185">Reference proteome</keyword>
<evidence type="ECO:0000256" key="1">
    <source>
        <dbReference type="SAM" id="Phobius"/>
    </source>
</evidence>
<dbReference type="GeneID" id="94047062"/>
<dbReference type="AlphaFoldDB" id="A0A8E7B046"/>
<proteinExistence type="predicted"/>
<dbReference type="Gene3D" id="1.20.1280.290">
    <property type="match status" value="1"/>
</dbReference>
<dbReference type="RefSeq" id="WP_214421386.1">
    <property type="nucleotide sequence ID" value="NZ_CP075546.1"/>
</dbReference>
<dbReference type="EMBL" id="CP075546">
    <property type="protein sequence ID" value="QVV90620.1"/>
    <property type="molecule type" value="Genomic_DNA"/>
</dbReference>
<evidence type="ECO:0000313" key="3">
    <source>
        <dbReference type="Proteomes" id="UP000680656"/>
    </source>
</evidence>